<accession>A0A1I6L6Z4</accession>
<dbReference type="GO" id="GO:0035312">
    <property type="term" value="F:5'-3' DNA exonuclease activity"/>
    <property type="evidence" value="ECO:0007669"/>
    <property type="project" value="TreeGrafter"/>
</dbReference>
<dbReference type="GO" id="GO:0004534">
    <property type="term" value="F:5'-3' RNA exonuclease activity"/>
    <property type="evidence" value="ECO:0007669"/>
    <property type="project" value="TreeGrafter"/>
</dbReference>
<evidence type="ECO:0000259" key="1">
    <source>
        <dbReference type="SMART" id="SM00481"/>
    </source>
</evidence>
<dbReference type="CDD" id="cd07438">
    <property type="entry name" value="PHP_HisPPase_AMP"/>
    <property type="match status" value="1"/>
</dbReference>
<name>A0A1I6L6Z4_9FIRM</name>
<dbReference type="STRING" id="37658.SAMN05661086_03087"/>
<gene>
    <name evidence="2" type="ORF">SAMN05661086_03087</name>
</gene>
<dbReference type="InterPro" id="IPR003141">
    <property type="entry name" value="Pol/His_phosphatase_N"/>
</dbReference>
<dbReference type="PANTHER" id="PTHR42924">
    <property type="entry name" value="EXONUCLEASE"/>
    <property type="match status" value="1"/>
</dbReference>
<evidence type="ECO:0000313" key="2">
    <source>
        <dbReference type="EMBL" id="SFR99030.1"/>
    </source>
</evidence>
<dbReference type="EMBL" id="FOYZ01000014">
    <property type="protein sequence ID" value="SFR99030.1"/>
    <property type="molecule type" value="Genomic_DNA"/>
</dbReference>
<dbReference type="SMART" id="SM00481">
    <property type="entry name" value="POLIIIAc"/>
    <property type="match status" value="1"/>
</dbReference>
<feature type="domain" description="Polymerase/histidinol phosphatase N-terminal" evidence="1">
    <location>
        <begin position="4"/>
        <end position="70"/>
    </location>
</feature>
<proteinExistence type="predicted"/>
<dbReference type="Pfam" id="PF02811">
    <property type="entry name" value="PHP"/>
    <property type="match status" value="1"/>
</dbReference>
<dbReference type="Gene3D" id="3.20.20.140">
    <property type="entry name" value="Metal-dependent hydrolases"/>
    <property type="match status" value="1"/>
</dbReference>
<dbReference type="AlphaFoldDB" id="A0A1I6L6Z4"/>
<reference evidence="2 3" key="1">
    <citation type="submission" date="2016-10" db="EMBL/GenBank/DDBJ databases">
        <authorList>
            <person name="de Groot N.N."/>
        </authorList>
    </citation>
    <scope>NUCLEOTIDE SEQUENCE [LARGE SCALE GENOMIC DNA]</scope>
    <source>
        <strain evidence="2 3">743A</strain>
    </source>
</reference>
<dbReference type="Proteomes" id="UP000199659">
    <property type="component" value="Unassembled WGS sequence"/>
</dbReference>
<organism evidence="2 3">
    <name type="scientific">Anaeromicropila populeti</name>
    <dbReference type="NCBI Taxonomy" id="37658"/>
    <lineage>
        <taxon>Bacteria</taxon>
        <taxon>Bacillati</taxon>
        <taxon>Bacillota</taxon>
        <taxon>Clostridia</taxon>
        <taxon>Lachnospirales</taxon>
        <taxon>Lachnospiraceae</taxon>
        <taxon>Anaeromicropila</taxon>
    </lineage>
</organism>
<dbReference type="Gene3D" id="1.10.150.650">
    <property type="match status" value="1"/>
</dbReference>
<dbReference type="RefSeq" id="WP_092562684.1">
    <property type="nucleotide sequence ID" value="NZ_FOYZ01000014.1"/>
</dbReference>
<evidence type="ECO:0000313" key="3">
    <source>
        <dbReference type="Proteomes" id="UP000199659"/>
    </source>
</evidence>
<dbReference type="InterPro" id="IPR016195">
    <property type="entry name" value="Pol/histidinol_Pase-like"/>
</dbReference>
<dbReference type="OrthoDB" id="9804333at2"/>
<protein>
    <recommendedName>
        <fullName evidence="1">Polymerase/histidinol phosphatase N-terminal domain-containing protein</fullName>
    </recommendedName>
</protein>
<dbReference type="PANTHER" id="PTHR42924:SF3">
    <property type="entry name" value="POLYMERASE_HISTIDINOL PHOSPHATASE N-TERMINAL DOMAIN-CONTAINING PROTEIN"/>
    <property type="match status" value="1"/>
</dbReference>
<dbReference type="InterPro" id="IPR004013">
    <property type="entry name" value="PHP_dom"/>
</dbReference>
<dbReference type="SUPFAM" id="SSF89550">
    <property type="entry name" value="PHP domain-like"/>
    <property type="match status" value="1"/>
</dbReference>
<keyword evidence="3" id="KW-1185">Reference proteome</keyword>
<sequence length="294" mass="33444">MRKIDLHIHSEFSSDGELAIKDILDLSKKTNMEVIAITDHNSVKGVQKAIEYGKMIGLQVISGIEMDCTYKDINLHVLGYFIDPSRKEYEELENDIFQQEVKAAVEKINRLTQATDVIVNADEIFTQAEGKIVTGEMIAENILHNRNNLDKKIVRPYLPGGEKSDMPYVHFYWDFFSQGKAAYVPIHYVSFREAVSLIKSSGGVPVIAHPGNNLREKLEILDELIQEGLEGIEVFSTYHSIEQTRYFFEKAVQEDLLITCGSDFHGKNKPNIQIGSYTKIEQDVDVLRGLQKYL</sequence>
<dbReference type="InterPro" id="IPR052018">
    <property type="entry name" value="PHP_domain"/>
</dbReference>